<evidence type="ECO:0000313" key="3">
    <source>
        <dbReference type="Proteomes" id="UP000198878"/>
    </source>
</evidence>
<gene>
    <name evidence="2" type="ORF">SAMN05421837_12141</name>
</gene>
<dbReference type="AlphaFoldDB" id="A0A1H5RJI9"/>
<feature type="region of interest" description="Disordered" evidence="1">
    <location>
        <begin position="467"/>
        <end position="502"/>
    </location>
</feature>
<keyword evidence="3" id="KW-1185">Reference proteome</keyword>
<organism evidence="2 3">
    <name type="scientific">Amycolatopsis pretoriensis</name>
    <dbReference type="NCBI Taxonomy" id="218821"/>
    <lineage>
        <taxon>Bacteria</taxon>
        <taxon>Bacillati</taxon>
        <taxon>Actinomycetota</taxon>
        <taxon>Actinomycetes</taxon>
        <taxon>Pseudonocardiales</taxon>
        <taxon>Pseudonocardiaceae</taxon>
        <taxon>Amycolatopsis</taxon>
    </lineage>
</organism>
<proteinExistence type="predicted"/>
<dbReference type="STRING" id="218821.SAMN05421837_12141"/>
<sequence>MSTLTALARAHAVERDRAQPITTVRHVHVSAQPLVCVPLAMAGEANAPLAVMIGNERGRPRTLIVPQPRDRGQRFDFAHSMAMIFLQHFGSFAGMTENVGRRGGPEKVCAVDAPQVWVPNDRGIEFLRLFGRSTRFRSTTGEYAVEVSVPILGRWLTFLAERAEYVGSSLLLSATSVLSGHWATGQSSLEDANLAAQLGWIAPPEGSTGAEAALAAEDPVLSPPAGPATDPTFDREVLAPAITEYDRAAGDAQRRRAYSRLESALRSQLEPTWNSVWDAIGLLRAQPPGAHVAARWDLDKQAYYNFHTYLAGGGFPQPKRDSAVAAAQRLSDLEQYQAAYDAQRAFDDPLVMAEYRLSGEAFVGTVTSVVPDRVVGAGRRAVLRPLITVSTADPVRLAPGDATVTDRARPQQRGEIHSVTGEPGDLEITLELAGGMGRGRTAPAGTIPLPGQQVCFSTLTDTYRPRGSFPTREDTPWTHGGPPVPVAAPRADDANTADEEWS</sequence>
<dbReference type="RefSeq" id="WP_086676809.1">
    <property type="nucleotide sequence ID" value="NZ_MUMK01000140.1"/>
</dbReference>
<dbReference type="OrthoDB" id="140186at2"/>
<protein>
    <submittedName>
        <fullName evidence="2">Uncharacterized protein</fullName>
    </submittedName>
</protein>
<accession>A0A1H5RJI9</accession>
<evidence type="ECO:0000256" key="1">
    <source>
        <dbReference type="SAM" id="MobiDB-lite"/>
    </source>
</evidence>
<reference evidence="3" key="1">
    <citation type="submission" date="2016-10" db="EMBL/GenBank/DDBJ databases">
        <authorList>
            <person name="Varghese N."/>
            <person name="Submissions S."/>
        </authorList>
    </citation>
    <scope>NUCLEOTIDE SEQUENCE [LARGE SCALE GENOMIC DNA]</scope>
    <source>
        <strain evidence="3">DSM 44654</strain>
    </source>
</reference>
<dbReference type="Proteomes" id="UP000198878">
    <property type="component" value="Unassembled WGS sequence"/>
</dbReference>
<evidence type="ECO:0000313" key="2">
    <source>
        <dbReference type="EMBL" id="SEF38410.1"/>
    </source>
</evidence>
<name>A0A1H5RJI9_9PSEU</name>
<dbReference type="EMBL" id="FNUJ01000021">
    <property type="protein sequence ID" value="SEF38410.1"/>
    <property type="molecule type" value="Genomic_DNA"/>
</dbReference>